<sequence length="148" mass="16998">MRILIIITLFITSFNSASGQIVKADLEPVEKDYYAWITSLNEGPIEWLTVSTNDIDAKAYRIVITTSEIYNSLYVETVVFGNEGCCKRIVAKHQIDLYDLFSKLKMSGEITNIEFTKWLNNGEFEMNIQDQSYLLSIEEDHVEVSQIN</sequence>
<dbReference type="KEGG" id="marp:QYS47_13585"/>
<evidence type="ECO:0000256" key="1">
    <source>
        <dbReference type="SAM" id="SignalP"/>
    </source>
</evidence>
<gene>
    <name evidence="2" type="ORF">QYS47_13585</name>
</gene>
<reference evidence="2" key="1">
    <citation type="submission" date="2023-08" db="EMBL/GenBank/DDBJ databases">
        <title>Comparative genomics and taxonomic characterization of three novel marine species of genus Marivirga.</title>
        <authorList>
            <person name="Muhammad N."/>
            <person name="Kim S.-G."/>
        </authorList>
    </citation>
    <scope>NUCLEOTIDE SEQUENCE</scope>
    <source>
        <strain evidence="2">BKB1-2</strain>
    </source>
</reference>
<name>A0AA49GES7_9BACT</name>
<evidence type="ECO:0000313" key="2">
    <source>
        <dbReference type="EMBL" id="WKK82935.1"/>
    </source>
</evidence>
<dbReference type="AlphaFoldDB" id="A0AA49GES7"/>
<organism evidence="2">
    <name type="scientific">Marivirga arenosa</name>
    <dbReference type="NCBI Taxonomy" id="3059076"/>
    <lineage>
        <taxon>Bacteria</taxon>
        <taxon>Pseudomonadati</taxon>
        <taxon>Bacteroidota</taxon>
        <taxon>Cytophagia</taxon>
        <taxon>Cytophagales</taxon>
        <taxon>Marivirgaceae</taxon>
        <taxon>Marivirga</taxon>
    </lineage>
</organism>
<protein>
    <submittedName>
        <fullName evidence="2">Uncharacterized protein</fullName>
    </submittedName>
</protein>
<dbReference type="Proteomes" id="UP001232019">
    <property type="component" value="Chromosome"/>
</dbReference>
<feature type="chain" id="PRO_5041227016" evidence="1">
    <location>
        <begin position="20"/>
        <end position="148"/>
    </location>
</feature>
<dbReference type="RefSeq" id="WP_302128500.1">
    <property type="nucleotide sequence ID" value="NZ_CP129968.2"/>
</dbReference>
<dbReference type="EMBL" id="CP129968">
    <property type="protein sequence ID" value="WKK82935.1"/>
    <property type="molecule type" value="Genomic_DNA"/>
</dbReference>
<keyword evidence="1" id="KW-0732">Signal</keyword>
<proteinExistence type="predicted"/>
<feature type="signal peptide" evidence="1">
    <location>
        <begin position="1"/>
        <end position="19"/>
    </location>
</feature>
<accession>A0AA49GES7</accession>